<protein>
    <submittedName>
        <fullName evidence="2">STAS domain-containing protein</fullName>
    </submittedName>
</protein>
<dbReference type="InterPro" id="IPR002645">
    <property type="entry name" value="STAS_dom"/>
</dbReference>
<proteinExistence type="predicted"/>
<accession>A0ABS7ZNY1</accession>
<evidence type="ECO:0000313" key="2">
    <source>
        <dbReference type="EMBL" id="MCA6063419.1"/>
    </source>
</evidence>
<dbReference type="EMBL" id="JAEDAH010000039">
    <property type="protein sequence ID" value="MCA6063419.1"/>
    <property type="molecule type" value="Genomic_DNA"/>
</dbReference>
<name>A0ABS7ZNY1_9GAMM</name>
<dbReference type="Gene3D" id="3.30.750.24">
    <property type="entry name" value="STAS domain"/>
    <property type="match status" value="1"/>
</dbReference>
<dbReference type="CDD" id="cd07043">
    <property type="entry name" value="STAS_anti-anti-sigma_factors"/>
    <property type="match status" value="1"/>
</dbReference>
<dbReference type="Pfam" id="PF13466">
    <property type="entry name" value="STAS_2"/>
    <property type="match status" value="1"/>
</dbReference>
<dbReference type="RefSeq" id="WP_225673415.1">
    <property type="nucleotide sequence ID" value="NZ_JAEDAH010000039.1"/>
</dbReference>
<keyword evidence="3" id="KW-1185">Reference proteome</keyword>
<reference evidence="2 3" key="1">
    <citation type="submission" date="2020-12" db="EMBL/GenBank/DDBJ databases">
        <title>Novel Thalassolituus-related marine hydrocarbonoclastic bacteria mediated algae-derived hydrocarbons mineralization in twilight zone of the northern South China Sea.</title>
        <authorList>
            <person name="Dong C."/>
        </authorList>
    </citation>
    <scope>NUCLEOTIDE SEQUENCE [LARGE SCALE GENOMIC DNA]</scope>
    <source>
        <strain evidence="2 3">IMCC1826</strain>
    </source>
</reference>
<evidence type="ECO:0000313" key="3">
    <source>
        <dbReference type="Proteomes" id="UP000714380"/>
    </source>
</evidence>
<gene>
    <name evidence="2" type="ORF">I9W95_07345</name>
</gene>
<dbReference type="Proteomes" id="UP000714380">
    <property type="component" value="Unassembled WGS sequence"/>
</dbReference>
<dbReference type="SUPFAM" id="SSF52091">
    <property type="entry name" value="SpoIIaa-like"/>
    <property type="match status" value="1"/>
</dbReference>
<sequence>MSATIVRTDDQNAEVRGDLLNSTVVPVLEQGLKLLAAAGGQWTVSLAAVDKVSSAGVALLLEWMREAEKQSVTLRIADLPEHMRPIISISDLDPVFETVLI</sequence>
<dbReference type="PROSITE" id="PS50801">
    <property type="entry name" value="STAS"/>
    <property type="match status" value="1"/>
</dbReference>
<dbReference type="InterPro" id="IPR036513">
    <property type="entry name" value="STAS_dom_sf"/>
</dbReference>
<organism evidence="2 3">
    <name type="scientific">Thalassolituus marinus</name>
    <dbReference type="NCBI Taxonomy" id="671053"/>
    <lineage>
        <taxon>Bacteria</taxon>
        <taxon>Pseudomonadati</taxon>
        <taxon>Pseudomonadota</taxon>
        <taxon>Gammaproteobacteria</taxon>
        <taxon>Oceanospirillales</taxon>
        <taxon>Oceanospirillaceae</taxon>
        <taxon>Thalassolituus</taxon>
    </lineage>
</organism>
<feature type="domain" description="STAS" evidence="1">
    <location>
        <begin position="44"/>
        <end position="101"/>
    </location>
</feature>
<evidence type="ECO:0000259" key="1">
    <source>
        <dbReference type="PROSITE" id="PS50801"/>
    </source>
</evidence>
<comment type="caution">
    <text evidence="2">The sequence shown here is derived from an EMBL/GenBank/DDBJ whole genome shotgun (WGS) entry which is preliminary data.</text>
</comment>
<dbReference type="InterPro" id="IPR058548">
    <property type="entry name" value="MlaB-like_STAS"/>
</dbReference>